<evidence type="ECO:0000259" key="6">
    <source>
        <dbReference type="Pfam" id="PF05175"/>
    </source>
</evidence>
<evidence type="ECO:0000313" key="9">
    <source>
        <dbReference type="Proteomes" id="UP000198324"/>
    </source>
</evidence>
<keyword evidence="3 5" id="KW-0949">S-adenosyl-L-methionine</keyword>
<feature type="domain" description="Methyltransferase small" evidence="6">
    <location>
        <begin position="125"/>
        <end position="204"/>
    </location>
</feature>
<dbReference type="EMBL" id="FZOC01000001">
    <property type="protein sequence ID" value="SNR61818.1"/>
    <property type="molecule type" value="Genomic_DNA"/>
</dbReference>
<dbReference type="InterPro" id="IPR029063">
    <property type="entry name" value="SAM-dependent_MTases_sf"/>
</dbReference>
<feature type="binding site" evidence="5">
    <location>
        <position position="197"/>
    </location>
    <ligand>
        <name>S-adenosyl-L-methionine</name>
        <dbReference type="ChEBI" id="CHEBI:59789"/>
    </ligand>
</feature>
<dbReference type="InterPro" id="IPR007848">
    <property type="entry name" value="Small_mtfrase_dom"/>
</dbReference>
<feature type="domain" description="Release factor glutamine methyltransferase N-terminal" evidence="7">
    <location>
        <begin position="19"/>
        <end position="84"/>
    </location>
</feature>
<feature type="binding site" evidence="5">
    <location>
        <begin position="197"/>
        <end position="200"/>
    </location>
    <ligand>
        <name>substrate</name>
    </ligand>
</feature>
<keyword evidence="9" id="KW-1185">Reference proteome</keyword>
<dbReference type="InterPro" id="IPR040758">
    <property type="entry name" value="PrmC_N"/>
</dbReference>
<dbReference type="SUPFAM" id="SSF53335">
    <property type="entry name" value="S-adenosyl-L-methionine-dependent methyltransferases"/>
    <property type="match status" value="1"/>
</dbReference>
<feature type="binding site" evidence="5">
    <location>
        <position position="181"/>
    </location>
    <ligand>
        <name>S-adenosyl-L-methionine</name>
        <dbReference type="ChEBI" id="CHEBI:59789"/>
    </ligand>
</feature>
<dbReference type="InterPro" id="IPR002052">
    <property type="entry name" value="DNA_methylase_N6_adenine_CS"/>
</dbReference>
<dbReference type="RefSeq" id="WP_089271165.1">
    <property type="nucleotide sequence ID" value="NZ_FZOC01000001.1"/>
</dbReference>
<organism evidence="8 9">
    <name type="scientific">Humidesulfovibrio mexicanus</name>
    <dbReference type="NCBI Taxonomy" id="147047"/>
    <lineage>
        <taxon>Bacteria</taxon>
        <taxon>Pseudomonadati</taxon>
        <taxon>Thermodesulfobacteriota</taxon>
        <taxon>Desulfovibrionia</taxon>
        <taxon>Desulfovibrionales</taxon>
        <taxon>Desulfovibrionaceae</taxon>
        <taxon>Humidesulfovibrio</taxon>
    </lineage>
</organism>
<dbReference type="Proteomes" id="UP000198324">
    <property type="component" value="Unassembled WGS sequence"/>
</dbReference>
<dbReference type="Pfam" id="PF05175">
    <property type="entry name" value="MTS"/>
    <property type="match status" value="1"/>
</dbReference>
<dbReference type="Gene3D" id="1.10.8.10">
    <property type="entry name" value="DNA helicase RuvA subunit, C-terminal domain"/>
    <property type="match status" value="1"/>
</dbReference>
<dbReference type="PROSITE" id="PS00092">
    <property type="entry name" value="N6_MTASE"/>
    <property type="match status" value="1"/>
</dbReference>
<dbReference type="Gene3D" id="3.40.50.150">
    <property type="entry name" value="Vaccinia Virus protein VP39"/>
    <property type="match status" value="1"/>
</dbReference>
<evidence type="ECO:0000259" key="7">
    <source>
        <dbReference type="Pfam" id="PF17827"/>
    </source>
</evidence>
<evidence type="ECO:0000256" key="5">
    <source>
        <dbReference type="HAMAP-Rule" id="MF_02126"/>
    </source>
</evidence>
<dbReference type="Pfam" id="PF17827">
    <property type="entry name" value="PrmC_N"/>
    <property type="match status" value="1"/>
</dbReference>
<dbReference type="CDD" id="cd02440">
    <property type="entry name" value="AdoMet_MTases"/>
    <property type="match status" value="1"/>
</dbReference>
<name>A0A238XTC4_9BACT</name>
<dbReference type="InterPro" id="IPR050320">
    <property type="entry name" value="N5-glutamine_MTase"/>
</dbReference>
<dbReference type="GO" id="GO:0032259">
    <property type="term" value="P:methylation"/>
    <property type="evidence" value="ECO:0007669"/>
    <property type="project" value="UniProtKB-KW"/>
</dbReference>
<comment type="catalytic activity">
    <reaction evidence="4 5">
        <text>L-glutaminyl-[peptide chain release factor] + S-adenosyl-L-methionine = N(5)-methyl-L-glutaminyl-[peptide chain release factor] + S-adenosyl-L-homocysteine + H(+)</text>
        <dbReference type="Rhea" id="RHEA:42896"/>
        <dbReference type="Rhea" id="RHEA-COMP:10271"/>
        <dbReference type="Rhea" id="RHEA-COMP:10272"/>
        <dbReference type="ChEBI" id="CHEBI:15378"/>
        <dbReference type="ChEBI" id="CHEBI:30011"/>
        <dbReference type="ChEBI" id="CHEBI:57856"/>
        <dbReference type="ChEBI" id="CHEBI:59789"/>
        <dbReference type="ChEBI" id="CHEBI:61891"/>
        <dbReference type="EC" id="2.1.1.297"/>
    </reaction>
</comment>
<comment type="function">
    <text evidence="5">Methylates the class 1 translation termination release factors RF1/PrfA and RF2/PrfB on the glutamine residue of the universally conserved GGQ motif.</text>
</comment>
<dbReference type="EC" id="2.1.1.297" evidence="5"/>
<dbReference type="AlphaFoldDB" id="A0A238XTC4"/>
<evidence type="ECO:0000256" key="4">
    <source>
        <dbReference type="ARBA" id="ARBA00048391"/>
    </source>
</evidence>
<keyword evidence="2 5" id="KW-0808">Transferase</keyword>
<dbReference type="PANTHER" id="PTHR18895:SF74">
    <property type="entry name" value="MTRF1L RELEASE FACTOR GLUTAMINE METHYLTRANSFERASE"/>
    <property type="match status" value="1"/>
</dbReference>
<feature type="binding site" evidence="5">
    <location>
        <position position="152"/>
    </location>
    <ligand>
        <name>S-adenosyl-L-methionine</name>
        <dbReference type="ChEBI" id="CHEBI:59789"/>
    </ligand>
</feature>
<dbReference type="NCBIfam" id="TIGR00536">
    <property type="entry name" value="hemK_fam"/>
    <property type="match status" value="1"/>
</dbReference>
<dbReference type="HAMAP" id="MF_02126">
    <property type="entry name" value="RF_methyltr_PrmC"/>
    <property type="match status" value="1"/>
</dbReference>
<feature type="binding site" evidence="5">
    <location>
        <begin position="129"/>
        <end position="133"/>
    </location>
    <ligand>
        <name>S-adenosyl-L-methionine</name>
        <dbReference type="ChEBI" id="CHEBI:59789"/>
    </ligand>
</feature>
<dbReference type="InterPro" id="IPR019874">
    <property type="entry name" value="RF_methyltr_PrmC"/>
</dbReference>
<dbReference type="GO" id="GO:0003676">
    <property type="term" value="F:nucleic acid binding"/>
    <property type="evidence" value="ECO:0007669"/>
    <property type="project" value="InterPro"/>
</dbReference>
<dbReference type="GO" id="GO:0102559">
    <property type="term" value="F:peptide chain release factor N(5)-glutamine methyltransferase activity"/>
    <property type="evidence" value="ECO:0007669"/>
    <property type="project" value="UniProtKB-EC"/>
</dbReference>
<dbReference type="PANTHER" id="PTHR18895">
    <property type="entry name" value="HEMK METHYLTRANSFERASE"/>
    <property type="match status" value="1"/>
</dbReference>
<dbReference type="NCBIfam" id="TIGR03534">
    <property type="entry name" value="RF_mod_PrmC"/>
    <property type="match status" value="1"/>
</dbReference>
<accession>A0A238XTC4</accession>
<reference evidence="8 9" key="1">
    <citation type="submission" date="2017-06" db="EMBL/GenBank/DDBJ databases">
        <authorList>
            <person name="Kim H.J."/>
            <person name="Triplett B.A."/>
        </authorList>
    </citation>
    <scope>NUCLEOTIDE SEQUENCE [LARGE SCALE GENOMIC DNA]</scope>
    <source>
        <strain evidence="8 9">DSM 13116</strain>
    </source>
</reference>
<keyword evidence="1 5" id="KW-0489">Methyltransferase</keyword>
<evidence type="ECO:0000256" key="1">
    <source>
        <dbReference type="ARBA" id="ARBA00022603"/>
    </source>
</evidence>
<protein>
    <recommendedName>
        <fullName evidence="5">Release factor glutamine methyltransferase</fullName>
        <shortName evidence="5">RF MTase</shortName>
        <ecNumber evidence="5">2.1.1.297</ecNumber>
    </recommendedName>
    <alternativeName>
        <fullName evidence="5">N5-glutamine methyltransferase PrmC</fullName>
    </alternativeName>
    <alternativeName>
        <fullName evidence="5">Protein-(glutamine-N5) MTase PrmC</fullName>
    </alternativeName>
    <alternativeName>
        <fullName evidence="5">Protein-glutamine N-methyltransferase PrmC</fullName>
    </alternativeName>
</protein>
<evidence type="ECO:0000313" key="8">
    <source>
        <dbReference type="EMBL" id="SNR61818.1"/>
    </source>
</evidence>
<evidence type="ECO:0000256" key="3">
    <source>
        <dbReference type="ARBA" id="ARBA00022691"/>
    </source>
</evidence>
<comment type="similarity">
    <text evidence="5">Belongs to the protein N5-glutamine methyltransferase family. PrmC subfamily.</text>
</comment>
<proteinExistence type="inferred from homology"/>
<evidence type="ECO:0000256" key="2">
    <source>
        <dbReference type="ARBA" id="ARBA00022679"/>
    </source>
</evidence>
<dbReference type="OrthoDB" id="9800643at2"/>
<gene>
    <name evidence="5" type="primary">prmC</name>
    <name evidence="8" type="ORF">SAMN04488503_0394</name>
</gene>
<sequence length="301" mass="32310">MAGPSSPGAVTVEAEILAASRALAEAEVDSPRLSAELLATMALGCDRLGLVMRAKQPFPPAELARFRVLLARRANGEPIAYILGQREFWGLPLLVTPDVLIPRPETERIVEEALTSFDHAHPLCFTDFGTGSGALAVALAHEFRAARGLAIDLSAQALLVARANAIANGVAERLLFLRADFTLFACRPGTLDLVVSNPPYVTEEEYGGLSREVRGYEPRQALVSPEHGLWHLRKLLPVAARALRSGGRLLCEIGCGQGRAALDLVRGSACGFDHARILPDHAGLDRLLSVERHSHLCGILS</sequence>
<dbReference type="InterPro" id="IPR004556">
    <property type="entry name" value="HemK-like"/>
</dbReference>